<dbReference type="EMBL" id="WDPD01000002">
    <property type="protein sequence ID" value="KAB7462001.1"/>
    <property type="molecule type" value="Genomic_DNA"/>
</dbReference>
<feature type="transmembrane region" description="Helical" evidence="1">
    <location>
        <begin position="351"/>
        <end position="374"/>
    </location>
</feature>
<keyword evidence="1" id="KW-0472">Membrane</keyword>
<accession>A0A7J5TJA9</accession>
<name>A0A7J5TJA9_9BIFI</name>
<comment type="caution">
    <text evidence="2">The sequence shown here is derived from an EMBL/GenBank/DDBJ whole genome shotgun (WGS) entry which is preliminary data.</text>
</comment>
<gene>
    <name evidence="2" type="ORF">GBB04_03200</name>
</gene>
<evidence type="ECO:0000256" key="1">
    <source>
        <dbReference type="SAM" id="Phobius"/>
    </source>
</evidence>
<reference evidence="2 3" key="1">
    <citation type="journal article" date="2019" name="Nat. Med.">
        <title>A library of human gut bacterial isolates paired with longitudinal multiomics data enables mechanistic microbiome research.</title>
        <authorList>
            <person name="Poyet M."/>
            <person name="Groussin M."/>
            <person name="Gibbons S.M."/>
            <person name="Avila-Pacheco J."/>
            <person name="Jiang X."/>
            <person name="Kearney S.M."/>
            <person name="Perrotta A.R."/>
            <person name="Berdy B."/>
            <person name="Zhao S."/>
            <person name="Lieberman T.D."/>
            <person name="Swanson P.K."/>
            <person name="Smith M."/>
            <person name="Roesemann S."/>
            <person name="Alexander J.E."/>
            <person name="Rich S.A."/>
            <person name="Livny J."/>
            <person name="Vlamakis H."/>
            <person name="Clish C."/>
            <person name="Bullock K."/>
            <person name="Deik A."/>
            <person name="Scott J."/>
            <person name="Pierce K.A."/>
            <person name="Xavier R.J."/>
            <person name="Alm E.J."/>
        </authorList>
    </citation>
    <scope>NUCLEOTIDE SEQUENCE [LARGE SCALE GENOMIC DNA]</scope>
    <source>
        <strain evidence="2 3">BIOML-A2</strain>
    </source>
</reference>
<keyword evidence="1" id="KW-1133">Transmembrane helix</keyword>
<evidence type="ECO:0000313" key="3">
    <source>
        <dbReference type="Proteomes" id="UP000429211"/>
    </source>
</evidence>
<evidence type="ECO:0000313" key="2">
    <source>
        <dbReference type="EMBL" id="KAB7462001.1"/>
    </source>
</evidence>
<proteinExistence type="predicted"/>
<feature type="transmembrane region" description="Helical" evidence="1">
    <location>
        <begin position="380"/>
        <end position="401"/>
    </location>
</feature>
<keyword evidence="1" id="KW-0812">Transmembrane</keyword>
<dbReference type="Gene3D" id="2.20.28.30">
    <property type="entry name" value="RNA polymerase ii, chain L"/>
    <property type="match status" value="1"/>
</dbReference>
<sequence length="448" mass="48841">MMRRETAMGVESVNYQCPACGGPLRYDGAKALLVCDHCDSEFALADIEARYAAKQESAEERAQAVAGNAGGAAQAGAATEAESLNGAYVCSSCAAELVCDDTTAVSECPYCGNPVVAAGRFSGDFRPDLVIPFKLDRKAAESALAEHYKGKVLLPKSFAGGNRIKEVQGVYVPFWLMDADAAGSATFEATRTRRHYEGDDEVIETDHFNVEREGSVSFERIPVDGSSKMPDAHMDAIEPFDYGALVPYSVAYMPGFVANRYDEDAETCRGRAEKRIDTSVRQALENSIEGYDDVTCDSCEVEKNWADPVYALMPVWMLGTIWEGEQFLFAMNGQTGRLVGDLPVDKKKRTFIGVGIFAAFFLICFAAVNFGGFLAENAAALQWGFMLLIPLLVALIVCAVLTGQMKSAVEATEADRYLDASSINITRQLDTFTHTTTKRIHHEKNEKD</sequence>
<evidence type="ECO:0008006" key="4">
    <source>
        <dbReference type="Google" id="ProtNLM"/>
    </source>
</evidence>
<dbReference type="Proteomes" id="UP000429211">
    <property type="component" value="Unassembled WGS sequence"/>
</dbReference>
<protein>
    <recommendedName>
        <fullName evidence="4">DNA-directed RNA polymerase subunit P</fullName>
    </recommendedName>
</protein>
<organism evidence="2 3">
    <name type="scientific">Bifidobacterium dentium</name>
    <dbReference type="NCBI Taxonomy" id="1689"/>
    <lineage>
        <taxon>Bacteria</taxon>
        <taxon>Bacillati</taxon>
        <taxon>Actinomycetota</taxon>
        <taxon>Actinomycetes</taxon>
        <taxon>Bifidobacteriales</taxon>
        <taxon>Bifidobacteriaceae</taxon>
        <taxon>Bifidobacterium</taxon>
    </lineage>
</organism>
<dbReference type="AlphaFoldDB" id="A0A7J5TJA9"/>